<gene>
    <name evidence="1" type="ORF">I79_020695</name>
</gene>
<name>G3IAR6_CRIGR</name>
<organism evidence="1 2">
    <name type="scientific">Cricetulus griseus</name>
    <name type="common">Chinese hamster</name>
    <name type="synonym">Cricetulus barabensis griseus</name>
    <dbReference type="NCBI Taxonomy" id="10029"/>
    <lineage>
        <taxon>Eukaryota</taxon>
        <taxon>Metazoa</taxon>
        <taxon>Chordata</taxon>
        <taxon>Craniata</taxon>
        <taxon>Vertebrata</taxon>
        <taxon>Euteleostomi</taxon>
        <taxon>Mammalia</taxon>
        <taxon>Eutheria</taxon>
        <taxon>Euarchontoglires</taxon>
        <taxon>Glires</taxon>
        <taxon>Rodentia</taxon>
        <taxon>Myomorpha</taxon>
        <taxon>Muroidea</taxon>
        <taxon>Cricetidae</taxon>
        <taxon>Cricetinae</taxon>
        <taxon>Cricetulus</taxon>
    </lineage>
</organism>
<protein>
    <submittedName>
        <fullName evidence="1">Uncharacterized protein</fullName>
    </submittedName>
</protein>
<accession>G3IAR6</accession>
<reference evidence="2" key="1">
    <citation type="journal article" date="2011" name="Nat. Biotechnol.">
        <title>The genomic sequence of the Chinese hamster ovary (CHO)-K1 cell line.</title>
        <authorList>
            <person name="Xu X."/>
            <person name="Nagarajan H."/>
            <person name="Lewis N.E."/>
            <person name="Pan S."/>
            <person name="Cai Z."/>
            <person name="Liu X."/>
            <person name="Chen W."/>
            <person name="Xie M."/>
            <person name="Wang W."/>
            <person name="Hammond S."/>
            <person name="Andersen M.R."/>
            <person name="Neff N."/>
            <person name="Passarelli B."/>
            <person name="Koh W."/>
            <person name="Fan H.C."/>
            <person name="Wang J."/>
            <person name="Gui Y."/>
            <person name="Lee K.H."/>
            <person name="Betenbaugh M.J."/>
            <person name="Quake S.R."/>
            <person name="Famili I."/>
            <person name="Palsson B.O."/>
            <person name="Wang J."/>
        </authorList>
    </citation>
    <scope>NUCLEOTIDE SEQUENCE [LARGE SCALE GENOMIC DNA]</scope>
    <source>
        <strain evidence="2">CHO K1 cell line</strain>
    </source>
</reference>
<dbReference type="EMBL" id="JH001743">
    <property type="protein sequence ID" value="EGW03507.1"/>
    <property type="molecule type" value="Genomic_DNA"/>
</dbReference>
<sequence>MMNLMQQPQQWQGKRKADQTNLHRWARTCAGFYVQRQAGEALKSFWMKIHPGEAWA</sequence>
<proteinExistence type="predicted"/>
<dbReference type="InParanoid" id="G3IAR6"/>
<evidence type="ECO:0000313" key="2">
    <source>
        <dbReference type="Proteomes" id="UP000001075"/>
    </source>
</evidence>
<dbReference type="AlphaFoldDB" id="G3IAR6"/>
<dbReference type="Proteomes" id="UP000001075">
    <property type="component" value="Unassembled WGS sequence"/>
</dbReference>
<evidence type="ECO:0000313" key="1">
    <source>
        <dbReference type="EMBL" id="EGW03507.1"/>
    </source>
</evidence>